<protein>
    <submittedName>
        <fullName evidence="6">Cellulase (Glycosyl hydrolase family 5)</fullName>
    </submittedName>
</protein>
<dbReference type="InterPro" id="IPR001547">
    <property type="entry name" value="Glyco_hydro_5"/>
</dbReference>
<comment type="caution">
    <text evidence="6">The sequence shown here is derived from an EMBL/GenBank/DDBJ whole genome shotgun (WGS) entry which is preliminary data.</text>
</comment>
<evidence type="ECO:0000256" key="1">
    <source>
        <dbReference type="ARBA" id="ARBA00022801"/>
    </source>
</evidence>
<dbReference type="Gene3D" id="3.20.20.80">
    <property type="entry name" value="Glycosidases"/>
    <property type="match status" value="1"/>
</dbReference>
<accession>A0A315Z469</accession>
<proteinExistence type="inferred from homology"/>
<evidence type="ECO:0000313" key="6">
    <source>
        <dbReference type="EMBL" id="PWJ37879.1"/>
    </source>
</evidence>
<feature type="chain" id="PRO_5016318849" evidence="4">
    <location>
        <begin position="20"/>
        <end position="409"/>
    </location>
</feature>
<feature type="signal peptide" evidence="4">
    <location>
        <begin position="1"/>
        <end position="19"/>
    </location>
</feature>
<comment type="similarity">
    <text evidence="3">Belongs to the glycosyl hydrolase 5 (cellulase A) family.</text>
</comment>
<dbReference type="OrthoDB" id="9774262at2"/>
<evidence type="ECO:0000256" key="4">
    <source>
        <dbReference type="SAM" id="SignalP"/>
    </source>
</evidence>
<sequence length="409" mass="47335">MRNYILALVLSCLPFQLFAQMGVNDSIPVLGRWSKERINKWYADQPWMVGCNYYPATAINQIEMWQESTWDPKQIDKELAWAEEIGMNTLRVYLHDLVWAADEQAFYQRMDDFLTICEKHKIRAFFVFFDDCHFPNPSLGKQPEPVKAYHNSGWVNCPSRELAHRYAIGEVSEVEKAHLKNYVQRTMSRFKDDNRVVMWELYNEPGRGTGEEGDMAKVKVRSAIGDQSKQLVYDSWVWARAINPSQPIMSTTAGSIGQINIRINRINSDLHSIHTYGPPKGVRARVKEYQKDGRPVIVTEWLARTRNSTVEDCLPVMKELNVGAINWGFVSGKSGTIWDWKSRKDAEGKKRSVVHEREVGNIVKKGEEFPEPEVWFHDIFRMDGSPYSQSEIEIFKQLTKDNKASYPSK</sequence>
<organism evidence="6 7">
    <name type="scientific">Sediminitomix flava</name>
    <dbReference type="NCBI Taxonomy" id="379075"/>
    <lineage>
        <taxon>Bacteria</taxon>
        <taxon>Pseudomonadati</taxon>
        <taxon>Bacteroidota</taxon>
        <taxon>Cytophagia</taxon>
        <taxon>Cytophagales</taxon>
        <taxon>Flammeovirgaceae</taxon>
        <taxon>Sediminitomix</taxon>
    </lineage>
</organism>
<evidence type="ECO:0000313" key="7">
    <source>
        <dbReference type="Proteomes" id="UP000245535"/>
    </source>
</evidence>
<reference evidence="6 7" key="1">
    <citation type="submission" date="2018-03" db="EMBL/GenBank/DDBJ databases">
        <title>Genomic Encyclopedia of Archaeal and Bacterial Type Strains, Phase II (KMG-II): from individual species to whole genera.</title>
        <authorList>
            <person name="Goeker M."/>
        </authorList>
    </citation>
    <scope>NUCLEOTIDE SEQUENCE [LARGE SCALE GENOMIC DNA]</scope>
    <source>
        <strain evidence="6 7">DSM 28229</strain>
    </source>
</reference>
<dbReference type="SUPFAM" id="SSF51445">
    <property type="entry name" value="(Trans)glycosidases"/>
    <property type="match status" value="1"/>
</dbReference>
<dbReference type="GO" id="GO:0000272">
    <property type="term" value="P:polysaccharide catabolic process"/>
    <property type="evidence" value="ECO:0007669"/>
    <property type="project" value="InterPro"/>
</dbReference>
<keyword evidence="2 3" id="KW-0326">Glycosidase</keyword>
<dbReference type="RefSeq" id="WP_109621987.1">
    <property type="nucleotide sequence ID" value="NZ_QGDO01000008.1"/>
</dbReference>
<name>A0A315Z469_SEDFL</name>
<dbReference type="Proteomes" id="UP000245535">
    <property type="component" value="Unassembled WGS sequence"/>
</dbReference>
<keyword evidence="7" id="KW-1185">Reference proteome</keyword>
<evidence type="ECO:0000256" key="2">
    <source>
        <dbReference type="ARBA" id="ARBA00023295"/>
    </source>
</evidence>
<dbReference type="GO" id="GO:0004553">
    <property type="term" value="F:hydrolase activity, hydrolyzing O-glycosyl compounds"/>
    <property type="evidence" value="ECO:0007669"/>
    <property type="project" value="InterPro"/>
</dbReference>
<feature type="domain" description="Glycoside hydrolase family 5" evidence="5">
    <location>
        <begin position="82"/>
        <end position="328"/>
    </location>
</feature>
<dbReference type="InterPro" id="IPR017853">
    <property type="entry name" value="GH"/>
</dbReference>
<dbReference type="EMBL" id="QGDO01000008">
    <property type="protein sequence ID" value="PWJ37879.1"/>
    <property type="molecule type" value="Genomic_DNA"/>
</dbReference>
<keyword evidence="4" id="KW-0732">Signal</keyword>
<evidence type="ECO:0000259" key="5">
    <source>
        <dbReference type="Pfam" id="PF00150"/>
    </source>
</evidence>
<gene>
    <name evidence="6" type="ORF">BC781_10814</name>
</gene>
<keyword evidence="1 3" id="KW-0378">Hydrolase</keyword>
<dbReference type="Pfam" id="PF00150">
    <property type="entry name" value="Cellulase"/>
    <property type="match status" value="1"/>
</dbReference>
<evidence type="ECO:0000256" key="3">
    <source>
        <dbReference type="RuleBase" id="RU361153"/>
    </source>
</evidence>
<dbReference type="AlphaFoldDB" id="A0A315Z469"/>